<dbReference type="Pfam" id="PF04488">
    <property type="entry name" value="Gly_transf_sug"/>
    <property type="match status" value="1"/>
</dbReference>
<evidence type="ECO:0000256" key="2">
    <source>
        <dbReference type="SAM" id="Phobius"/>
    </source>
</evidence>
<evidence type="ECO:0000256" key="1">
    <source>
        <dbReference type="ARBA" id="ARBA00009003"/>
    </source>
</evidence>
<evidence type="ECO:0000313" key="3">
    <source>
        <dbReference type="EMBL" id="QDS67986.1"/>
    </source>
</evidence>
<dbReference type="EMBL" id="CP042185">
    <property type="protein sequence ID" value="QDS67986.1"/>
    <property type="molecule type" value="Genomic_DNA"/>
</dbReference>
<dbReference type="Gene3D" id="3.90.550.20">
    <property type="match status" value="1"/>
</dbReference>
<evidence type="ECO:0000313" key="4">
    <source>
        <dbReference type="Proteomes" id="UP000316270"/>
    </source>
</evidence>
<dbReference type="PANTHER" id="PTHR46830">
    <property type="entry name" value="TRANSFERASE, PUTATIVE-RELATED"/>
    <property type="match status" value="1"/>
</dbReference>
<dbReference type="AlphaFoldDB" id="A0A517KX81"/>
<dbReference type="InterPro" id="IPR029044">
    <property type="entry name" value="Nucleotide-diphossugar_trans"/>
</dbReference>
<reference evidence="3 4" key="1">
    <citation type="submission" date="2019-07" db="EMBL/GenBank/DDBJ databases">
        <title>Finished genome of Venturia effusa.</title>
        <authorList>
            <person name="Young C.A."/>
            <person name="Cox M.P."/>
            <person name="Ganley A.R.D."/>
            <person name="David W.J."/>
        </authorList>
    </citation>
    <scope>NUCLEOTIDE SEQUENCE [LARGE SCALE GENOMIC DNA]</scope>
    <source>
        <strain evidence="4">albino</strain>
    </source>
</reference>
<dbReference type="SUPFAM" id="SSF53448">
    <property type="entry name" value="Nucleotide-diphospho-sugar transferases"/>
    <property type="match status" value="1"/>
</dbReference>
<sequence>MASLSTISRASAVRVVLAVVLAFTIFLIIAQRSTIQSYTERLPKIAARPRPIPNIIHYTQIQKTEQSELHFSFEAFLSLYAALRILKPEKIYIHTNFNESMLERAAQNGSKWTRMMLTTFKEVTVNQVKVAEQVNGMKINNVEAKSDFVRWEQTYDKGGIYLDWDVHTLRDVKILREAGFQNVVGRQPDGPVNTGCFMSQKRSAMADVMRREQYIVFDNSWGAHSVDLFNRVAERLAGSPGEVLIMEAQAFAPYNWLASDADELMGPHDEAPVPSFPQVNSVAQDPYERWNNQARSRDWEHDFSNSYFLHAFKYRGHEIKGYKGVTVKYILERTSNFALATWKTVQMGIEEGLFSPDDDEV</sequence>
<dbReference type="InterPro" id="IPR007577">
    <property type="entry name" value="GlycoTrfase_DXD_sugar-bd_CS"/>
</dbReference>
<evidence type="ECO:0008006" key="5">
    <source>
        <dbReference type="Google" id="ProtNLM"/>
    </source>
</evidence>
<feature type="transmembrane region" description="Helical" evidence="2">
    <location>
        <begin position="12"/>
        <end position="30"/>
    </location>
</feature>
<keyword evidence="2" id="KW-0812">Transmembrane</keyword>
<dbReference type="GO" id="GO:1901135">
    <property type="term" value="P:carbohydrate derivative metabolic process"/>
    <property type="evidence" value="ECO:0007669"/>
    <property type="project" value="UniProtKB-ARBA"/>
</dbReference>
<dbReference type="Proteomes" id="UP000316270">
    <property type="component" value="Chromosome 1"/>
</dbReference>
<gene>
    <name evidence="3" type="ORF">FKW77_009240</name>
</gene>
<keyword evidence="4" id="KW-1185">Reference proteome</keyword>
<organism evidence="3 4">
    <name type="scientific">Venturia effusa</name>
    <dbReference type="NCBI Taxonomy" id="50376"/>
    <lineage>
        <taxon>Eukaryota</taxon>
        <taxon>Fungi</taxon>
        <taxon>Dikarya</taxon>
        <taxon>Ascomycota</taxon>
        <taxon>Pezizomycotina</taxon>
        <taxon>Dothideomycetes</taxon>
        <taxon>Pleosporomycetidae</taxon>
        <taxon>Venturiales</taxon>
        <taxon>Venturiaceae</taxon>
        <taxon>Venturia</taxon>
    </lineage>
</organism>
<keyword evidence="2" id="KW-0472">Membrane</keyword>
<name>A0A517KX81_9PEZI</name>
<dbReference type="OrthoDB" id="409543at2759"/>
<comment type="similarity">
    <text evidence="1">Belongs to the glycosyltransferase 32 family.</text>
</comment>
<accession>A0A517KX81</accession>
<dbReference type="PANTHER" id="PTHR46830:SF2">
    <property type="entry name" value="ALPHA-1,4-N-ACETYLGLUCOSAMINYLTRANSFERASE"/>
    <property type="match status" value="1"/>
</dbReference>
<protein>
    <recommendedName>
        <fullName evidence="5">Glycosyl transferase</fullName>
    </recommendedName>
</protein>
<keyword evidence="2" id="KW-1133">Transmembrane helix</keyword>
<proteinExistence type="inferred from homology"/>